<proteinExistence type="predicted"/>
<evidence type="ECO:0000313" key="1">
    <source>
        <dbReference type="Proteomes" id="UP000887565"/>
    </source>
</evidence>
<reference evidence="2" key="1">
    <citation type="submission" date="2022-11" db="UniProtKB">
        <authorList>
            <consortium name="WormBaseParasite"/>
        </authorList>
    </citation>
    <scope>IDENTIFICATION</scope>
</reference>
<dbReference type="Proteomes" id="UP000887565">
    <property type="component" value="Unplaced"/>
</dbReference>
<dbReference type="Gene3D" id="3.10.10.10">
    <property type="entry name" value="HIV Type 1 Reverse Transcriptase, subunit A, domain 1"/>
    <property type="match status" value="1"/>
</dbReference>
<protein>
    <submittedName>
        <fullName evidence="2">Uncharacterized protein</fullName>
    </submittedName>
</protein>
<keyword evidence="1" id="KW-1185">Reference proteome</keyword>
<dbReference type="WBParaSite" id="nRc.2.0.1.t42180-RA">
    <property type="protein sequence ID" value="nRc.2.0.1.t42180-RA"/>
    <property type="gene ID" value="nRc.2.0.1.g42180"/>
</dbReference>
<evidence type="ECO:0000313" key="2">
    <source>
        <dbReference type="WBParaSite" id="nRc.2.0.1.t42180-RA"/>
    </source>
</evidence>
<name>A0A915KXE3_ROMCU</name>
<dbReference type="SUPFAM" id="SSF56672">
    <property type="entry name" value="DNA/RNA polymerases"/>
    <property type="match status" value="1"/>
</dbReference>
<dbReference type="AlphaFoldDB" id="A0A915KXE3"/>
<sequence length="218" mass="24068">MEKMGVTTAQKAKALGMLWQNGDVFSLPNDKPTFTNELTIGMDTRMVKPVAGHYYCMAMEQRPIIRHQIQEMIENNFIRSPGSTCTVPLFLIKEKGRQIRHCNLGLLLHLALYLTLLDLELIRNGAHNLIYCLDSQDIIGNSCGSAIKLFKSVAHLGAEVLDFRGIGDGDTASLIATSAWAATGASSGLRLTKESVELLGDYPSKYILPFLSHRGIFQ</sequence>
<dbReference type="InterPro" id="IPR043502">
    <property type="entry name" value="DNA/RNA_pol_sf"/>
</dbReference>
<accession>A0A915KXE3</accession>
<organism evidence="1 2">
    <name type="scientific">Romanomermis culicivorax</name>
    <name type="common">Nematode worm</name>
    <dbReference type="NCBI Taxonomy" id="13658"/>
    <lineage>
        <taxon>Eukaryota</taxon>
        <taxon>Metazoa</taxon>
        <taxon>Ecdysozoa</taxon>
        <taxon>Nematoda</taxon>
        <taxon>Enoplea</taxon>
        <taxon>Dorylaimia</taxon>
        <taxon>Mermithida</taxon>
        <taxon>Mermithoidea</taxon>
        <taxon>Mermithidae</taxon>
        <taxon>Romanomermis</taxon>
    </lineage>
</organism>